<keyword evidence="2 3" id="KW-0040">ANK repeat</keyword>
<feature type="compositionally biased region" description="Polar residues" evidence="4">
    <location>
        <begin position="497"/>
        <end position="513"/>
    </location>
</feature>
<keyword evidence="1" id="KW-0677">Repeat</keyword>
<feature type="repeat" description="ANK" evidence="3">
    <location>
        <begin position="421"/>
        <end position="453"/>
    </location>
</feature>
<dbReference type="AlphaFoldDB" id="A0AAD8XVI1"/>
<dbReference type="GO" id="GO:0005737">
    <property type="term" value="C:cytoplasm"/>
    <property type="evidence" value="ECO:0007669"/>
    <property type="project" value="TreeGrafter"/>
</dbReference>
<evidence type="ECO:0000313" key="5">
    <source>
        <dbReference type="EMBL" id="KAK1734101.1"/>
    </source>
</evidence>
<keyword evidence="6" id="KW-1185">Reference proteome</keyword>
<dbReference type="PANTHER" id="PTHR24153">
    <property type="entry name" value="ESPIN"/>
    <property type="match status" value="1"/>
</dbReference>
<evidence type="ECO:0000256" key="2">
    <source>
        <dbReference type="ARBA" id="ARBA00023043"/>
    </source>
</evidence>
<dbReference type="Pfam" id="PF12796">
    <property type="entry name" value="Ank_2"/>
    <property type="match status" value="2"/>
</dbReference>
<dbReference type="SUPFAM" id="SSF48403">
    <property type="entry name" value="Ankyrin repeat"/>
    <property type="match status" value="1"/>
</dbReference>
<organism evidence="5 6">
    <name type="scientific">Skeletonema marinoi</name>
    <dbReference type="NCBI Taxonomy" id="267567"/>
    <lineage>
        <taxon>Eukaryota</taxon>
        <taxon>Sar</taxon>
        <taxon>Stramenopiles</taxon>
        <taxon>Ochrophyta</taxon>
        <taxon>Bacillariophyta</taxon>
        <taxon>Coscinodiscophyceae</taxon>
        <taxon>Thalassiosirophycidae</taxon>
        <taxon>Thalassiosirales</taxon>
        <taxon>Skeletonemataceae</taxon>
        <taxon>Skeletonema</taxon>
        <taxon>Skeletonema marinoi-dohrnii complex</taxon>
    </lineage>
</organism>
<protein>
    <submittedName>
        <fullName evidence="5">Ankyrin repeat domain-containing protein</fullName>
    </submittedName>
</protein>
<reference evidence="5" key="1">
    <citation type="submission" date="2023-06" db="EMBL/GenBank/DDBJ databases">
        <title>Survivors Of The Sea: Transcriptome response of Skeletonema marinoi to long-term dormancy.</title>
        <authorList>
            <person name="Pinder M.I.M."/>
            <person name="Kourtchenko O."/>
            <person name="Robertson E.K."/>
            <person name="Larsson T."/>
            <person name="Maumus F."/>
            <person name="Osuna-Cruz C.M."/>
            <person name="Vancaester E."/>
            <person name="Stenow R."/>
            <person name="Vandepoele K."/>
            <person name="Ploug H."/>
            <person name="Bruchert V."/>
            <person name="Godhe A."/>
            <person name="Topel M."/>
        </authorList>
    </citation>
    <scope>NUCLEOTIDE SEQUENCE</scope>
    <source>
        <strain evidence="5">R05AC</strain>
    </source>
</reference>
<comment type="caution">
    <text evidence="5">The sequence shown here is derived from an EMBL/GenBank/DDBJ whole genome shotgun (WGS) entry which is preliminary data.</text>
</comment>
<evidence type="ECO:0000256" key="3">
    <source>
        <dbReference type="PROSITE-ProRule" id="PRU00023"/>
    </source>
</evidence>
<dbReference type="PROSITE" id="PS50088">
    <property type="entry name" value="ANK_REPEAT"/>
    <property type="match status" value="1"/>
</dbReference>
<evidence type="ECO:0000313" key="6">
    <source>
        <dbReference type="Proteomes" id="UP001224775"/>
    </source>
</evidence>
<dbReference type="PANTHER" id="PTHR24153:SF8">
    <property type="entry name" value="FORKED, ISOFORM F"/>
    <property type="match status" value="1"/>
</dbReference>
<dbReference type="Gene3D" id="1.25.40.20">
    <property type="entry name" value="Ankyrin repeat-containing domain"/>
    <property type="match status" value="3"/>
</dbReference>
<name>A0AAD8XVI1_9STRA</name>
<dbReference type="InterPro" id="IPR052420">
    <property type="entry name" value="Espin/Espin-like"/>
</dbReference>
<dbReference type="GO" id="GO:0051017">
    <property type="term" value="P:actin filament bundle assembly"/>
    <property type="evidence" value="ECO:0007669"/>
    <property type="project" value="TreeGrafter"/>
</dbReference>
<evidence type="ECO:0000256" key="1">
    <source>
        <dbReference type="ARBA" id="ARBA00022737"/>
    </source>
</evidence>
<dbReference type="GO" id="GO:0051015">
    <property type="term" value="F:actin filament binding"/>
    <property type="evidence" value="ECO:0007669"/>
    <property type="project" value="TreeGrafter"/>
</dbReference>
<dbReference type="SMART" id="SM00248">
    <property type="entry name" value="ANK"/>
    <property type="match status" value="8"/>
</dbReference>
<dbReference type="InterPro" id="IPR036770">
    <property type="entry name" value="Ankyrin_rpt-contain_sf"/>
</dbReference>
<gene>
    <name evidence="5" type="ORF">QTG54_015104</name>
</gene>
<evidence type="ECO:0000256" key="4">
    <source>
        <dbReference type="SAM" id="MobiDB-lite"/>
    </source>
</evidence>
<dbReference type="EMBL" id="JATAAI010000041">
    <property type="protein sequence ID" value="KAK1734101.1"/>
    <property type="molecule type" value="Genomic_DNA"/>
</dbReference>
<proteinExistence type="predicted"/>
<feature type="region of interest" description="Disordered" evidence="4">
    <location>
        <begin position="497"/>
        <end position="522"/>
    </location>
</feature>
<dbReference type="InterPro" id="IPR002110">
    <property type="entry name" value="Ankyrin_rpt"/>
</dbReference>
<dbReference type="Proteomes" id="UP001224775">
    <property type="component" value="Unassembled WGS sequence"/>
</dbReference>
<accession>A0AAD8XVI1</accession>
<sequence>MSESDNNNRESAESLSKELLEHCKSESLSEEGLRGIIERHNVTPNNHHHHDLGSYRFFRNACHNVRVNEGIIGYLLEYFPDSIRAINDNGLVPLHLACGNKSVTLKIVQLLIVAAPDSVRSLDCNGRMPLHYLCKNENDRKAMQIFKLLTEKCPEAIRHADNNGCLPIHYACAERCPEFCRVLIEVYPGSERITDGNGLLPLYLACANNTIATVEYLYKLYPDAINHATVRGHYPIHTAIMGTSRRDDPIAAVGIVKYLLEFDSDVTLQRGEGKKSLLHFACHREYTDSNIHAGLEIIEEIYDAYPEAIEDDTIASNIHRYHQQEQSFLNGESVYSRQAKNFRQMMTPDDNGQLPLHTALQHNVRLGSIKLLVKGNPSAIRNIDINFALPLHVACQHHSSAAVIQYLVGLDTSILDAIDRQGNTALHYACRGAKYENIALLLEKYDAVSVSKRNAHGKLPIDVLWESSAVEDRESIEYTESVFRLLKAYPETVMNYNGNMKQQGTSDRCSTQNGKKRKLDAV</sequence>